<dbReference type="Gene3D" id="3.40.190.10">
    <property type="entry name" value="Periplasmic binding protein-like II"/>
    <property type="match status" value="2"/>
</dbReference>
<dbReference type="InterPro" id="IPR005950">
    <property type="entry name" value="ModA"/>
</dbReference>
<dbReference type="KEGG" id="cber:B5D82_11720"/>
<evidence type="ECO:0000256" key="3">
    <source>
        <dbReference type="ARBA" id="ARBA00022729"/>
    </source>
</evidence>
<sequence length="276" mass="30760">MANLMLKHLPKLAQIFIALTVIWLALQTSYVFAVDKQKQTKPLRIAVAANFAPALKILLADLPNKNQINYQIISAATGTLYQQIKHGAPFDLFLSADSIRPEMLEQEKLIIKHSRKTYAYGQIALWSATQPLQSLNELSHYTGKLAIANPDTAPYGKAAQQALQHLSLWPKLKNQLITGINISQTFQQVRSQAVPLGIVAYSQLVINNYQGIIMPTAYYQPIAQQLVIVKSSQQVEIAQQVSDFILQVSSQKTLQALGYLPVKSPRDNIQVKTQND</sequence>
<protein>
    <submittedName>
        <fullName evidence="5">Molybdate ABC transporter substrate-binding protein</fullName>
    </submittedName>
</protein>
<dbReference type="PANTHER" id="PTHR30632">
    <property type="entry name" value="MOLYBDATE-BINDING PERIPLASMIC PROTEIN"/>
    <property type="match status" value="1"/>
</dbReference>
<evidence type="ECO:0000313" key="5">
    <source>
        <dbReference type="EMBL" id="ASP48372.1"/>
    </source>
</evidence>
<comment type="similarity">
    <text evidence="1">Belongs to the bacterial solute-binding protein ModA family.</text>
</comment>
<keyword evidence="6" id="KW-1185">Reference proteome</keyword>
<name>A0A222G9G8_9GAMM</name>
<reference evidence="5 6" key="1">
    <citation type="submission" date="2017-08" db="EMBL/GenBank/DDBJ databases">
        <title>Complete genome of Colwellia sp. NB097-1, a psychrophile bacterium ioslated from Bering Sea.</title>
        <authorList>
            <person name="Chen X."/>
        </authorList>
    </citation>
    <scope>NUCLEOTIDE SEQUENCE [LARGE SCALE GENOMIC DNA]</scope>
    <source>
        <strain evidence="5 6">NB097-1</strain>
    </source>
</reference>
<accession>A0A222G9G8</accession>
<dbReference type="EMBL" id="CP020465">
    <property type="protein sequence ID" value="ASP48372.1"/>
    <property type="molecule type" value="Genomic_DNA"/>
</dbReference>
<feature type="binding site" evidence="4">
    <location>
        <position position="77"/>
    </location>
    <ligand>
        <name>molybdate</name>
        <dbReference type="ChEBI" id="CHEBI:36264"/>
    </ligand>
</feature>
<evidence type="ECO:0000313" key="6">
    <source>
        <dbReference type="Proteomes" id="UP000202259"/>
    </source>
</evidence>
<dbReference type="GO" id="GO:0030973">
    <property type="term" value="F:molybdate ion binding"/>
    <property type="evidence" value="ECO:0007669"/>
    <property type="project" value="TreeGrafter"/>
</dbReference>
<dbReference type="GO" id="GO:0015689">
    <property type="term" value="P:molybdate ion transport"/>
    <property type="evidence" value="ECO:0007669"/>
    <property type="project" value="InterPro"/>
</dbReference>
<dbReference type="InterPro" id="IPR050682">
    <property type="entry name" value="ModA/WtpA"/>
</dbReference>
<dbReference type="Proteomes" id="UP000202259">
    <property type="component" value="Chromosome"/>
</dbReference>
<dbReference type="PANTHER" id="PTHR30632:SF14">
    <property type="entry name" value="TUNGSTATE_MOLYBDATE_CHROMATE-BINDING PROTEIN MODA"/>
    <property type="match status" value="1"/>
</dbReference>
<dbReference type="NCBIfam" id="TIGR01256">
    <property type="entry name" value="modA"/>
    <property type="match status" value="1"/>
</dbReference>
<dbReference type="GO" id="GO:0046872">
    <property type="term" value="F:metal ion binding"/>
    <property type="evidence" value="ECO:0007669"/>
    <property type="project" value="UniProtKB-KW"/>
</dbReference>
<dbReference type="SUPFAM" id="SSF53850">
    <property type="entry name" value="Periplasmic binding protein-like II"/>
    <property type="match status" value="1"/>
</dbReference>
<keyword evidence="4" id="KW-0500">Molybdenum</keyword>
<feature type="binding site" evidence="4">
    <location>
        <position position="182"/>
    </location>
    <ligand>
        <name>molybdate</name>
        <dbReference type="ChEBI" id="CHEBI:36264"/>
    </ligand>
</feature>
<proteinExistence type="inferred from homology"/>
<evidence type="ECO:0000256" key="2">
    <source>
        <dbReference type="ARBA" id="ARBA00022723"/>
    </source>
</evidence>
<keyword evidence="2 4" id="KW-0479">Metal-binding</keyword>
<dbReference type="PIRSF" id="PIRSF004846">
    <property type="entry name" value="ModA"/>
    <property type="match status" value="1"/>
</dbReference>
<dbReference type="AlphaFoldDB" id="A0A222G9G8"/>
<keyword evidence="3" id="KW-0732">Signal</keyword>
<dbReference type="Pfam" id="PF13531">
    <property type="entry name" value="SBP_bac_11"/>
    <property type="match status" value="1"/>
</dbReference>
<evidence type="ECO:0000256" key="1">
    <source>
        <dbReference type="ARBA" id="ARBA00009175"/>
    </source>
</evidence>
<organism evidence="5 6">
    <name type="scientific">Cognaticolwellia beringensis</name>
    <dbReference type="NCBI Taxonomy" id="1967665"/>
    <lineage>
        <taxon>Bacteria</taxon>
        <taxon>Pseudomonadati</taxon>
        <taxon>Pseudomonadota</taxon>
        <taxon>Gammaproteobacteria</taxon>
        <taxon>Alteromonadales</taxon>
        <taxon>Colwelliaceae</taxon>
        <taxon>Cognaticolwellia</taxon>
    </lineage>
</organism>
<gene>
    <name evidence="5" type="primary">modA</name>
    <name evidence="5" type="ORF">B5D82_11720</name>
</gene>
<evidence type="ECO:0000256" key="4">
    <source>
        <dbReference type="PIRSR" id="PIRSR004846-1"/>
    </source>
</evidence>